<keyword evidence="3" id="KW-1185">Reference proteome</keyword>
<dbReference type="AlphaFoldDB" id="A0AAX6FDQ7"/>
<dbReference type="EMBL" id="JANAVB010029642">
    <property type="protein sequence ID" value="KAJ6814466.1"/>
    <property type="molecule type" value="Genomic_DNA"/>
</dbReference>
<evidence type="ECO:0000313" key="3">
    <source>
        <dbReference type="Proteomes" id="UP001140949"/>
    </source>
</evidence>
<comment type="caution">
    <text evidence="2">The sequence shown here is derived from an EMBL/GenBank/DDBJ whole genome shotgun (WGS) entry which is preliminary data.</text>
</comment>
<gene>
    <name evidence="2" type="ORF">M6B38_140805</name>
</gene>
<accession>A0AAX6FDQ7</accession>
<feature type="region of interest" description="Disordered" evidence="1">
    <location>
        <begin position="16"/>
        <end position="104"/>
    </location>
</feature>
<proteinExistence type="predicted"/>
<organism evidence="2 3">
    <name type="scientific">Iris pallida</name>
    <name type="common">Sweet iris</name>
    <dbReference type="NCBI Taxonomy" id="29817"/>
    <lineage>
        <taxon>Eukaryota</taxon>
        <taxon>Viridiplantae</taxon>
        <taxon>Streptophyta</taxon>
        <taxon>Embryophyta</taxon>
        <taxon>Tracheophyta</taxon>
        <taxon>Spermatophyta</taxon>
        <taxon>Magnoliopsida</taxon>
        <taxon>Liliopsida</taxon>
        <taxon>Asparagales</taxon>
        <taxon>Iridaceae</taxon>
        <taxon>Iridoideae</taxon>
        <taxon>Irideae</taxon>
        <taxon>Iris</taxon>
    </lineage>
</organism>
<reference evidence="2" key="1">
    <citation type="journal article" date="2023" name="GigaByte">
        <title>Genome assembly of the bearded iris, Iris pallida Lam.</title>
        <authorList>
            <person name="Bruccoleri R.E."/>
            <person name="Oakeley E.J."/>
            <person name="Faust A.M.E."/>
            <person name="Altorfer M."/>
            <person name="Dessus-Babus S."/>
            <person name="Burckhardt D."/>
            <person name="Oertli M."/>
            <person name="Naumann U."/>
            <person name="Petersen F."/>
            <person name="Wong J."/>
        </authorList>
    </citation>
    <scope>NUCLEOTIDE SEQUENCE</scope>
    <source>
        <strain evidence="2">GSM-AAB239-AS_SAM_17_03QT</strain>
    </source>
</reference>
<name>A0AAX6FDQ7_IRIPA</name>
<dbReference type="Proteomes" id="UP001140949">
    <property type="component" value="Unassembled WGS sequence"/>
</dbReference>
<evidence type="ECO:0000313" key="2">
    <source>
        <dbReference type="EMBL" id="KAJ6814466.1"/>
    </source>
</evidence>
<protein>
    <submittedName>
        <fullName evidence="2">Vegetative cell wall protein gp1-like</fullName>
    </submittedName>
</protein>
<reference evidence="2" key="2">
    <citation type="submission" date="2023-04" db="EMBL/GenBank/DDBJ databases">
        <authorList>
            <person name="Bruccoleri R.E."/>
            <person name="Oakeley E.J."/>
            <person name="Faust A.-M."/>
            <person name="Dessus-Babus S."/>
            <person name="Altorfer M."/>
            <person name="Burckhardt D."/>
            <person name="Oertli M."/>
            <person name="Naumann U."/>
            <person name="Petersen F."/>
            <person name="Wong J."/>
        </authorList>
    </citation>
    <scope>NUCLEOTIDE SEQUENCE</scope>
    <source>
        <strain evidence="2">GSM-AAB239-AS_SAM_17_03QT</strain>
        <tissue evidence="2">Leaf</tissue>
    </source>
</reference>
<evidence type="ECO:0000256" key="1">
    <source>
        <dbReference type="SAM" id="MobiDB-lite"/>
    </source>
</evidence>
<sequence length="104" mass="11118">MTKIKINIIVKEVKKRERKITKGKGGALHPSGRAERGEGRGGGSPARSSEELLADRTSAGGMGLADISGSQRRSRRPEIEQAAHFSTTSGSRVRRSAEESVVFG</sequence>